<evidence type="ECO:0000313" key="3">
    <source>
        <dbReference type="EMBL" id="KAH7050064.1"/>
    </source>
</evidence>
<name>A0ABQ8GAD9_9PEZI</name>
<keyword evidence="4" id="KW-1185">Reference proteome</keyword>
<sequence length="251" mass="27542">MLLLHGLLVILPAPGTASSHAAWPSAPLPPLCSTRRFSRFRWSLCSPAARRPARPGFPRSIVAQHLLHALPQRGRVAAIGPLRADSSSSKLVAAFNRTSFHEPRVRPDPNRFMPFCLRRDCLARSSRSGFGRTTRSKREENPLLAARTAREPVLVRVERGFGRTGGLGQVTIERLRADLRGPELARRLEGVKALRQLHSHLAVLEDSGLAVPDYALVVRAASRDGGLEFQARGEAQEGGKDKKQEQDHGVA</sequence>
<organism evidence="3 4">
    <name type="scientific">Macrophomina phaseolina</name>
    <dbReference type="NCBI Taxonomy" id="35725"/>
    <lineage>
        <taxon>Eukaryota</taxon>
        <taxon>Fungi</taxon>
        <taxon>Dikarya</taxon>
        <taxon>Ascomycota</taxon>
        <taxon>Pezizomycotina</taxon>
        <taxon>Dothideomycetes</taxon>
        <taxon>Dothideomycetes incertae sedis</taxon>
        <taxon>Botryosphaeriales</taxon>
        <taxon>Botryosphaeriaceae</taxon>
        <taxon>Macrophomina</taxon>
    </lineage>
</organism>
<evidence type="ECO:0000256" key="2">
    <source>
        <dbReference type="SAM" id="SignalP"/>
    </source>
</evidence>
<dbReference type="Proteomes" id="UP000774617">
    <property type="component" value="Unassembled WGS sequence"/>
</dbReference>
<accession>A0ABQ8GAD9</accession>
<feature type="chain" id="PRO_5046025322" evidence="2">
    <location>
        <begin position="18"/>
        <end position="251"/>
    </location>
</feature>
<comment type="caution">
    <text evidence="3">The sequence shown here is derived from an EMBL/GenBank/DDBJ whole genome shotgun (WGS) entry which is preliminary data.</text>
</comment>
<feature type="compositionally biased region" description="Basic and acidic residues" evidence="1">
    <location>
        <begin position="234"/>
        <end position="251"/>
    </location>
</feature>
<dbReference type="EMBL" id="JAGTJR010000013">
    <property type="protein sequence ID" value="KAH7050064.1"/>
    <property type="molecule type" value="Genomic_DNA"/>
</dbReference>
<reference evidence="3 4" key="1">
    <citation type="journal article" date="2021" name="Nat. Commun.">
        <title>Genetic determinants of endophytism in the Arabidopsis root mycobiome.</title>
        <authorList>
            <person name="Mesny F."/>
            <person name="Miyauchi S."/>
            <person name="Thiergart T."/>
            <person name="Pickel B."/>
            <person name="Atanasova L."/>
            <person name="Karlsson M."/>
            <person name="Huettel B."/>
            <person name="Barry K.W."/>
            <person name="Haridas S."/>
            <person name="Chen C."/>
            <person name="Bauer D."/>
            <person name="Andreopoulos W."/>
            <person name="Pangilinan J."/>
            <person name="LaButti K."/>
            <person name="Riley R."/>
            <person name="Lipzen A."/>
            <person name="Clum A."/>
            <person name="Drula E."/>
            <person name="Henrissat B."/>
            <person name="Kohler A."/>
            <person name="Grigoriev I.V."/>
            <person name="Martin F.M."/>
            <person name="Hacquard S."/>
        </authorList>
    </citation>
    <scope>NUCLEOTIDE SEQUENCE [LARGE SCALE GENOMIC DNA]</scope>
    <source>
        <strain evidence="3 4">MPI-SDFR-AT-0080</strain>
    </source>
</reference>
<proteinExistence type="predicted"/>
<feature type="signal peptide" evidence="2">
    <location>
        <begin position="1"/>
        <end position="17"/>
    </location>
</feature>
<keyword evidence="2" id="KW-0732">Signal</keyword>
<evidence type="ECO:0000313" key="4">
    <source>
        <dbReference type="Proteomes" id="UP000774617"/>
    </source>
</evidence>
<feature type="region of interest" description="Disordered" evidence="1">
    <location>
        <begin position="229"/>
        <end position="251"/>
    </location>
</feature>
<protein>
    <submittedName>
        <fullName evidence="3">Uncharacterized protein</fullName>
    </submittedName>
</protein>
<evidence type="ECO:0000256" key="1">
    <source>
        <dbReference type="SAM" id="MobiDB-lite"/>
    </source>
</evidence>
<gene>
    <name evidence="3" type="ORF">B0J12DRAFT_86804</name>
</gene>